<evidence type="ECO:0000256" key="2">
    <source>
        <dbReference type="ARBA" id="ARBA00022649"/>
    </source>
</evidence>
<dbReference type="OrthoDB" id="9801234at2"/>
<dbReference type="AlphaFoldDB" id="A0A1W6MVK5"/>
<reference evidence="3 4" key="1">
    <citation type="submission" date="2017-02" db="EMBL/GenBank/DDBJ databases">
        <authorList>
            <person name="Peterson S.W."/>
        </authorList>
    </citation>
    <scope>NUCLEOTIDE SEQUENCE [LARGE SCALE GENOMIC DNA]</scope>
    <source>
        <strain evidence="3 4">S285</strain>
    </source>
</reference>
<dbReference type="InterPro" id="IPR035093">
    <property type="entry name" value="RelE/ParE_toxin_dom_sf"/>
</dbReference>
<gene>
    <name evidence="3" type="ORF">B1812_11220</name>
</gene>
<protein>
    <submittedName>
        <fullName evidence="3">Addiction module toxin RelE</fullName>
    </submittedName>
</protein>
<dbReference type="RefSeq" id="WP_085771662.1">
    <property type="nucleotide sequence ID" value="NZ_AP027149.1"/>
</dbReference>
<name>A0A1W6MVK5_9HYPH</name>
<dbReference type="PANTHER" id="PTHR35601">
    <property type="entry name" value="TOXIN RELE"/>
    <property type="match status" value="1"/>
</dbReference>
<dbReference type="STRING" id="655015.B1812_11220"/>
<dbReference type="SUPFAM" id="SSF143011">
    <property type="entry name" value="RelE-like"/>
    <property type="match status" value="1"/>
</dbReference>
<dbReference type="PANTHER" id="PTHR35601:SF1">
    <property type="entry name" value="TOXIN RELE"/>
    <property type="match status" value="1"/>
</dbReference>
<organism evidence="3 4">
    <name type="scientific">Methylocystis bryophila</name>
    <dbReference type="NCBI Taxonomy" id="655015"/>
    <lineage>
        <taxon>Bacteria</taxon>
        <taxon>Pseudomonadati</taxon>
        <taxon>Pseudomonadota</taxon>
        <taxon>Alphaproteobacteria</taxon>
        <taxon>Hyphomicrobiales</taxon>
        <taxon>Methylocystaceae</taxon>
        <taxon>Methylocystis</taxon>
    </lineage>
</organism>
<comment type="similarity">
    <text evidence="1">Belongs to the RelE toxin family.</text>
</comment>
<dbReference type="NCBIfam" id="TIGR02385">
    <property type="entry name" value="RelE_StbE"/>
    <property type="match status" value="1"/>
</dbReference>
<dbReference type="InterPro" id="IPR007712">
    <property type="entry name" value="RelE/ParE_toxin"/>
</dbReference>
<accession>A0A1W6MVK5</accession>
<evidence type="ECO:0000313" key="4">
    <source>
        <dbReference type="Proteomes" id="UP000193978"/>
    </source>
</evidence>
<keyword evidence="2" id="KW-1277">Toxin-antitoxin system</keyword>
<dbReference type="Proteomes" id="UP000193978">
    <property type="component" value="Chromosome"/>
</dbReference>
<dbReference type="KEGG" id="mbry:B1812_11220"/>
<dbReference type="EMBL" id="CP019948">
    <property type="protein sequence ID" value="ARN81546.1"/>
    <property type="molecule type" value="Genomic_DNA"/>
</dbReference>
<evidence type="ECO:0000313" key="3">
    <source>
        <dbReference type="EMBL" id="ARN81546.1"/>
    </source>
</evidence>
<keyword evidence="4" id="KW-1185">Reference proteome</keyword>
<proteinExistence type="inferred from homology"/>
<dbReference type="Gene3D" id="3.30.2310.20">
    <property type="entry name" value="RelE-like"/>
    <property type="match status" value="1"/>
</dbReference>
<dbReference type="Pfam" id="PF05016">
    <property type="entry name" value="ParE_toxin"/>
    <property type="match status" value="1"/>
</dbReference>
<sequence length="96" mass="11381">MTYELAFLDDALKEWRKLDSTTRDQFKIKLAERLENPKVISARLHGAKERYKIKLRSAGFRLVYEVRDQELIVLVVAVGKRERNEVYKTAARRRTD</sequence>
<evidence type="ECO:0000256" key="1">
    <source>
        <dbReference type="ARBA" id="ARBA00006226"/>
    </source>
</evidence>